<organism evidence="3 4">
    <name type="scientific">Thermogutta terrifontis</name>
    <dbReference type="NCBI Taxonomy" id="1331910"/>
    <lineage>
        <taxon>Bacteria</taxon>
        <taxon>Pseudomonadati</taxon>
        <taxon>Planctomycetota</taxon>
        <taxon>Planctomycetia</taxon>
        <taxon>Pirellulales</taxon>
        <taxon>Thermoguttaceae</taxon>
        <taxon>Thermogutta</taxon>
    </lineage>
</organism>
<feature type="domain" description="Metallo-beta-lactamase" evidence="2">
    <location>
        <begin position="90"/>
        <end position="286"/>
    </location>
</feature>
<dbReference type="EMBL" id="CP018477">
    <property type="protein sequence ID" value="ASV76779.1"/>
    <property type="molecule type" value="Genomic_DNA"/>
</dbReference>
<dbReference type="KEGG" id="ttf:THTE_4178"/>
<feature type="region of interest" description="Disordered" evidence="1">
    <location>
        <begin position="1"/>
        <end position="22"/>
    </location>
</feature>
<dbReference type="Gene3D" id="3.60.15.10">
    <property type="entry name" value="Ribonuclease Z/Hydroxyacylglutathione hydrolase-like"/>
    <property type="match status" value="1"/>
</dbReference>
<protein>
    <submittedName>
        <fullName evidence="3">Metal-dependent hydrolases of the beta-lactamase superfamily III</fullName>
    </submittedName>
</protein>
<accession>A0A286RLD2</accession>
<name>A0A286RLD2_9BACT</name>
<reference evidence="3 4" key="1">
    <citation type="journal article" name="Front. Microbiol.">
        <title>Sugar Metabolism of the First Thermophilic Planctomycete Thermogutta terrifontis: Comparative Genomic and Transcriptomic Approaches.</title>
        <authorList>
            <person name="Elcheninov A.G."/>
            <person name="Menzel P."/>
            <person name="Gudbergsdottir S.R."/>
            <person name="Slesarev A.I."/>
            <person name="Kadnikov V.V."/>
            <person name="Krogh A."/>
            <person name="Bonch-Osmolovskaya E.A."/>
            <person name="Peng X."/>
            <person name="Kublanov I.V."/>
        </authorList>
    </citation>
    <scope>NUCLEOTIDE SEQUENCE [LARGE SCALE GENOMIC DNA]</scope>
    <source>
        <strain evidence="3 4">R1</strain>
    </source>
</reference>
<gene>
    <name evidence="3" type="ORF">THTE_4178</name>
</gene>
<keyword evidence="4" id="KW-1185">Reference proteome</keyword>
<dbReference type="RefSeq" id="WP_095416491.1">
    <property type="nucleotide sequence ID" value="NZ_CP018477.1"/>
</dbReference>
<proteinExistence type="predicted"/>
<dbReference type="AlphaFoldDB" id="A0A286RLD2"/>
<dbReference type="SUPFAM" id="SSF56281">
    <property type="entry name" value="Metallo-hydrolase/oxidoreductase"/>
    <property type="match status" value="1"/>
</dbReference>
<dbReference type="Proteomes" id="UP000215086">
    <property type="component" value="Chromosome"/>
</dbReference>
<evidence type="ECO:0000256" key="1">
    <source>
        <dbReference type="SAM" id="MobiDB-lite"/>
    </source>
</evidence>
<evidence type="ECO:0000259" key="2">
    <source>
        <dbReference type="Pfam" id="PF12706"/>
    </source>
</evidence>
<dbReference type="GO" id="GO:0016787">
    <property type="term" value="F:hydrolase activity"/>
    <property type="evidence" value="ECO:0007669"/>
    <property type="project" value="UniProtKB-KW"/>
</dbReference>
<dbReference type="OrthoDB" id="9800940at2"/>
<dbReference type="InterPro" id="IPR001279">
    <property type="entry name" value="Metallo-B-lactamas"/>
</dbReference>
<dbReference type="PANTHER" id="PTHR46504">
    <property type="entry name" value="TRNASE Z TRZ1"/>
    <property type="match status" value="1"/>
</dbReference>
<dbReference type="PANTHER" id="PTHR46504:SF2">
    <property type="entry name" value="TRNASE Z TRZ1"/>
    <property type="match status" value="1"/>
</dbReference>
<keyword evidence="3" id="KW-0378">Hydrolase</keyword>
<dbReference type="InterPro" id="IPR036866">
    <property type="entry name" value="RibonucZ/Hydroxyglut_hydro"/>
</dbReference>
<dbReference type="Pfam" id="PF12706">
    <property type="entry name" value="Lactamase_B_2"/>
    <property type="match status" value="1"/>
</dbReference>
<sequence length="315" mass="36290">MVPSEKRAAVSSENRKSQNHDERCLGASGEEALKSVLLEDLPIKRLSHKNITIEGYSRAAFQTYWRIPEFRLGFDLGGQPWAFMGTPSWFVSHTHIDHVVALPAYVSRRRMMKMEPPTIYLPEQAVPLVERLLHIIARLDRGRLPCQLVPTAPGQEVELSRELVVTTVPTQHTVPSLGFIVWERRKKLKPEFHGLPGEKIRDLRLSGVEVTNEIRLPRVAYLGDTRVDVLDEYPDLYRAEVLIMEVTFLSPHHRGEKIRKFGHVHIDDLVARRDRFQNELIIASHFSIRYTPRLIEKLARKAIPDMLGGRLQLWL</sequence>
<evidence type="ECO:0000313" key="3">
    <source>
        <dbReference type="EMBL" id="ASV76779.1"/>
    </source>
</evidence>
<evidence type="ECO:0000313" key="4">
    <source>
        <dbReference type="Proteomes" id="UP000215086"/>
    </source>
</evidence>